<evidence type="ECO:0000313" key="2">
    <source>
        <dbReference type="Proteomes" id="UP001500975"/>
    </source>
</evidence>
<evidence type="ECO:0000313" key="1">
    <source>
        <dbReference type="EMBL" id="GAA4346469.1"/>
    </source>
</evidence>
<sequence length="201" mass="21849">MLEEFARPPGAAPLKFDVLMSLRSATSALHTRLDARLPIARADASLHDYVAHLRVLRPWLLGLREALAGHGPALDAVARHVDAKLADLEQDLAQAGDAGPADVPVATGRRAGDSETPGFAWGLAYVVEGSQLGGAVLHRRLRERLAPHALRYLAGSEEKVAARWRDFVHRLRRTVVDESGLRQAQHGAVAGFEDLVRRFGL</sequence>
<organism evidence="1 2">
    <name type="scientific">Variovorax defluvii</name>
    <dbReference type="NCBI Taxonomy" id="913761"/>
    <lineage>
        <taxon>Bacteria</taxon>
        <taxon>Pseudomonadati</taxon>
        <taxon>Pseudomonadota</taxon>
        <taxon>Betaproteobacteria</taxon>
        <taxon>Burkholderiales</taxon>
        <taxon>Comamonadaceae</taxon>
        <taxon>Variovorax</taxon>
    </lineage>
</organism>
<reference evidence="2" key="1">
    <citation type="journal article" date="2019" name="Int. J. Syst. Evol. Microbiol.">
        <title>The Global Catalogue of Microorganisms (GCM) 10K type strain sequencing project: providing services to taxonomists for standard genome sequencing and annotation.</title>
        <authorList>
            <consortium name="The Broad Institute Genomics Platform"/>
            <consortium name="The Broad Institute Genome Sequencing Center for Infectious Disease"/>
            <person name="Wu L."/>
            <person name="Ma J."/>
        </authorList>
    </citation>
    <scope>NUCLEOTIDE SEQUENCE [LARGE SCALE GENOMIC DNA]</scope>
    <source>
        <strain evidence="2">JCM 17804</strain>
    </source>
</reference>
<name>A0ABP8HWZ9_9BURK</name>
<protein>
    <submittedName>
        <fullName evidence="1">Biliverdin-producing heme oxygenase</fullName>
    </submittedName>
</protein>
<dbReference type="RefSeq" id="WP_345538981.1">
    <property type="nucleotide sequence ID" value="NZ_BAABGJ010000036.1"/>
</dbReference>
<dbReference type="EMBL" id="BAABGJ010000036">
    <property type="protein sequence ID" value="GAA4346469.1"/>
    <property type="molecule type" value="Genomic_DNA"/>
</dbReference>
<dbReference type="Proteomes" id="UP001500975">
    <property type="component" value="Unassembled WGS sequence"/>
</dbReference>
<dbReference type="InterPro" id="IPR016053">
    <property type="entry name" value="Haem_Oase-like"/>
</dbReference>
<gene>
    <name evidence="1" type="ORF">GCM10023165_31080</name>
</gene>
<proteinExistence type="predicted"/>
<dbReference type="Pfam" id="PF01126">
    <property type="entry name" value="Heme_oxygenase"/>
    <property type="match status" value="1"/>
</dbReference>
<accession>A0ABP8HWZ9</accession>
<dbReference type="CDD" id="cd19166">
    <property type="entry name" value="HemeO-bac"/>
    <property type="match status" value="1"/>
</dbReference>
<comment type="caution">
    <text evidence="1">The sequence shown here is derived from an EMBL/GenBank/DDBJ whole genome shotgun (WGS) entry which is preliminary data.</text>
</comment>
<keyword evidence="2" id="KW-1185">Reference proteome</keyword>
<dbReference type="SUPFAM" id="SSF48613">
    <property type="entry name" value="Heme oxygenase-like"/>
    <property type="match status" value="1"/>
</dbReference>
<dbReference type="Gene3D" id="1.20.910.10">
    <property type="entry name" value="Heme oxygenase-like"/>
    <property type="match status" value="1"/>
</dbReference>
<dbReference type="InterPro" id="IPR016084">
    <property type="entry name" value="Haem_Oase-like_multi-hlx"/>
</dbReference>